<feature type="region of interest" description="Disordered" evidence="1">
    <location>
        <begin position="1"/>
        <end position="31"/>
    </location>
</feature>
<name>A0ABM7UP03_9ACTO</name>
<sequence length="81" mass="8217">MMMPARASDGSSSVEEDITARSIMPSTTRAAPSSAVMEAQITWTMRGWITSDESALGALGVPMGIPCAGAVCAEGIVGVGE</sequence>
<gene>
    <name evidence="2" type="ORF">MANAM107_17180</name>
</gene>
<evidence type="ECO:0000313" key="2">
    <source>
        <dbReference type="EMBL" id="BDA64884.1"/>
    </source>
</evidence>
<evidence type="ECO:0000313" key="3">
    <source>
        <dbReference type="Proteomes" id="UP000824496"/>
    </source>
</evidence>
<dbReference type="EMBL" id="AP025017">
    <property type="protein sequence ID" value="BDA64884.1"/>
    <property type="molecule type" value="Genomic_DNA"/>
</dbReference>
<evidence type="ECO:0000256" key="1">
    <source>
        <dbReference type="SAM" id="MobiDB-lite"/>
    </source>
</evidence>
<accession>A0ABM7UP03</accession>
<proteinExistence type="predicted"/>
<reference evidence="2 3" key="1">
    <citation type="submission" date="2021-08" db="EMBL/GenBank/DDBJ databases">
        <title>Whole genome sequence of novel Actinomyces species strain MAS-1.</title>
        <authorList>
            <person name="Saito M."/>
            <person name="Kuwahara N."/>
            <person name="Takizawa T."/>
            <person name="Gotouda H."/>
            <person name="Ochiai T."/>
        </authorList>
    </citation>
    <scope>NUCLEOTIDE SEQUENCE [LARGE SCALE GENOMIC DNA]</scope>
    <source>
        <strain evidence="2 3">MAS-1</strain>
    </source>
</reference>
<keyword evidence="3" id="KW-1185">Reference proteome</keyword>
<organism evidence="2 3">
    <name type="scientific">Actinomyces capricornis</name>
    <dbReference type="NCBI Taxonomy" id="2755559"/>
    <lineage>
        <taxon>Bacteria</taxon>
        <taxon>Bacillati</taxon>
        <taxon>Actinomycetota</taxon>
        <taxon>Actinomycetes</taxon>
        <taxon>Actinomycetales</taxon>
        <taxon>Actinomycetaceae</taxon>
        <taxon>Actinomyces</taxon>
    </lineage>
</organism>
<protein>
    <submittedName>
        <fullName evidence="2">Uncharacterized protein</fullName>
    </submittedName>
</protein>
<dbReference type="Proteomes" id="UP000824496">
    <property type="component" value="Chromosome"/>
</dbReference>